<dbReference type="EMBL" id="JBJXBP010000002">
    <property type="protein sequence ID" value="KAL3846217.1"/>
    <property type="molecule type" value="Genomic_DNA"/>
</dbReference>
<organism evidence="1 2">
    <name type="scientific">Penstemon smallii</name>
    <dbReference type="NCBI Taxonomy" id="265156"/>
    <lineage>
        <taxon>Eukaryota</taxon>
        <taxon>Viridiplantae</taxon>
        <taxon>Streptophyta</taxon>
        <taxon>Embryophyta</taxon>
        <taxon>Tracheophyta</taxon>
        <taxon>Spermatophyta</taxon>
        <taxon>Magnoliopsida</taxon>
        <taxon>eudicotyledons</taxon>
        <taxon>Gunneridae</taxon>
        <taxon>Pentapetalae</taxon>
        <taxon>asterids</taxon>
        <taxon>lamiids</taxon>
        <taxon>Lamiales</taxon>
        <taxon>Plantaginaceae</taxon>
        <taxon>Cheloneae</taxon>
        <taxon>Penstemon</taxon>
    </lineage>
</organism>
<comment type="caution">
    <text evidence="1">The sequence shown here is derived from an EMBL/GenBank/DDBJ whole genome shotgun (WGS) entry which is preliminary data.</text>
</comment>
<evidence type="ECO:0000313" key="2">
    <source>
        <dbReference type="Proteomes" id="UP001634393"/>
    </source>
</evidence>
<sequence>MCVSSGYSDRRNSYIIRGDCIQNDAVKRLH</sequence>
<accession>A0ABD3UD51</accession>
<dbReference type="AlphaFoldDB" id="A0ABD3UD51"/>
<dbReference type="Proteomes" id="UP001634393">
    <property type="component" value="Unassembled WGS sequence"/>
</dbReference>
<proteinExistence type="predicted"/>
<name>A0ABD3UD51_9LAMI</name>
<gene>
    <name evidence="1" type="ORF">ACJIZ3_003620</name>
</gene>
<reference evidence="1 2" key="1">
    <citation type="submission" date="2024-12" db="EMBL/GenBank/DDBJ databases">
        <title>The unique morphological basis and parallel evolutionary history of personate flowers in Penstemon.</title>
        <authorList>
            <person name="Depatie T.H."/>
            <person name="Wessinger C.A."/>
        </authorList>
    </citation>
    <scope>NUCLEOTIDE SEQUENCE [LARGE SCALE GENOMIC DNA]</scope>
    <source>
        <strain evidence="1">WTNN_2</strain>
        <tissue evidence="1">Leaf</tissue>
    </source>
</reference>
<protein>
    <submittedName>
        <fullName evidence="1">Uncharacterized protein</fullName>
    </submittedName>
</protein>
<evidence type="ECO:0000313" key="1">
    <source>
        <dbReference type="EMBL" id="KAL3846217.1"/>
    </source>
</evidence>
<keyword evidence="2" id="KW-1185">Reference proteome</keyword>